<evidence type="ECO:0000313" key="3">
    <source>
        <dbReference type="Proteomes" id="UP000468591"/>
    </source>
</evidence>
<proteinExistence type="predicted"/>
<keyword evidence="3" id="KW-1185">Reference proteome</keyword>
<dbReference type="UniPathway" id="UPA00344"/>
<organism evidence="2 3">
    <name type="scientific">Sulfitobacter sediminilitoris</name>
    <dbReference type="NCBI Taxonomy" id="2698830"/>
    <lineage>
        <taxon>Bacteria</taxon>
        <taxon>Pseudomonadati</taxon>
        <taxon>Pseudomonadota</taxon>
        <taxon>Alphaproteobacteria</taxon>
        <taxon>Rhodobacterales</taxon>
        <taxon>Roseobacteraceae</taxon>
        <taxon>Sulfitobacter</taxon>
    </lineage>
</organism>
<protein>
    <submittedName>
        <fullName evidence="2">Molybdopterin biosynthesis protein</fullName>
    </submittedName>
</protein>
<dbReference type="InterPro" id="IPR001453">
    <property type="entry name" value="MoaB/Mog_dom"/>
</dbReference>
<dbReference type="EMBL" id="JAABNT010000003">
    <property type="protein sequence ID" value="NEK22053.1"/>
    <property type="molecule type" value="Genomic_DNA"/>
</dbReference>
<evidence type="ECO:0000313" key="2">
    <source>
        <dbReference type="EMBL" id="NEK22053.1"/>
    </source>
</evidence>
<comment type="caution">
    <text evidence="2">The sequence shown here is derived from an EMBL/GenBank/DDBJ whole genome shotgun (WGS) entry which is preliminary data.</text>
</comment>
<dbReference type="Pfam" id="PF00994">
    <property type="entry name" value="MoCF_biosynth"/>
    <property type="match status" value="1"/>
</dbReference>
<dbReference type="SUPFAM" id="SSF53218">
    <property type="entry name" value="Molybdenum cofactor biosynthesis proteins"/>
    <property type="match status" value="1"/>
</dbReference>
<name>A0A6P0CC36_9RHOB</name>
<dbReference type="Gene3D" id="3.40.980.10">
    <property type="entry name" value="MoaB/Mog-like domain"/>
    <property type="match status" value="1"/>
</dbReference>
<reference evidence="2 3" key="1">
    <citation type="submission" date="2020-01" db="EMBL/GenBank/DDBJ databases">
        <title>Sulfitobacter sediminilitoris sp. nov., isolated from a tidal flat.</title>
        <authorList>
            <person name="Park S."/>
            <person name="Yoon J.-H."/>
        </authorList>
    </citation>
    <scope>NUCLEOTIDE SEQUENCE [LARGE SCALE GENOMIC DNA]</scope>
    <source>
        <strain evidence="2 3">JBTF-M27</strain>
    </source>
</reference>
<dbReference type="CDD" id="cd03522">
    <property type="entry name" value="MoeA_like"/>
    <property type="match status" value="1"/>
</dbReference>
<evidence type="ECO:0000259" key="1">
    <source>
        <dbReference type="SMART" id="SM00852"/>
    </source>
</evidence>
<gene>
    <name evidence="2" type="ORF">GV827_06520</name>
</gene>
<dbReference type="SMART" id="SM00852">
    <property type="entry name" value="MoCF_biosynth"/>
    <property type="match status" value="1"/>
</dbReference>
<sequence>MRFGPVDLKDAEGAVLAHSVGLKKGRLRKGRVLNAGDVAALADVGVRQVIVARLEAADVGEDDAAQALAKAVLGGADGLQVTVPFTGRVNLLAKGPGVVALDVAALEAVNSVDPMITIATVPPWQQMAKGGMVATIKIISYAVARSDLDRAIAAAGNGAIEYRRPQIASAKLIITEIPGGVGDKGAKAISDRLKALNVELSGIEMVPHEEIALRDAILQAPDELIMVLTGSATSDPHDVAPNAVRAAGGTVARFGMPVDPGNLLFIGELAGRPVIGLPGCARAPALNGADWVLSRVICGVPVSSADIAGMGVGGLLKEIPTRPQPRRGRGSE</sequence>
<dbReference type="AlphaFoldDB" id="A0A6P0CC36"/>
<dbReference type="InterPro" id="IPR036425">
    <property type="entry name" value="MoaB/Mog-like_dom_sf"/>
</dbReference>
<feature type="domain" description="MoaB/Mog" evidence="1">
    <location>
        <begin position="171"/>
        <end position="298"/>
    </location>
</feature>
<dbReference type="RefSeq" id="WP_164352984.1">
    <property type="nucleotide sequence ID" value="NZ_JAABNT010000003.1"/>
</dbReference>
<dbReference type="Proteomes" id="UP000468591">
    <property type="component" value="Unassembled WGS sequence"/>
</dbReference>
<accession>A0A6P0CC36</accession>